<evidence type="ECO:0000256" key="4">
    <source>
        <dbReference type="ARBA" id="ARBA00022837"/>
    </source>
</evidence>
<dbReference type="PANTHER" id="PTHR42693">
    <property type="entry name" value="ARYLSULFATASE FAMILY MEMBER"/>
    <property type="match status" value="1"/>
</dbReference>
<dbReference type="InterPro" id="IPR024607">
    <property type="entry name" value="Sulfatase_CS"/>
</dbReference>
<evidence type="ECO:0000256" key="2">
    <source>
        <dbReference type="ARBA" id="ARBA00022723"/>
    </source>
</evidence>
<dbReference type="SUPFAM" id="SSF53649">
    <property type="entry name" value="Alkaline phosphatase-like"/>
    <property type="match status" value="1"/>
</dbReference>
<dbReference type="PROSITE" id="PS51257">
    <property type="entry name" value="PROKAR_LIPOPROTEIN"/>
    <property type="match status" value="1"/>
</dbReference>
<accession>A0ABS3T3W7</accession>
<evidence type="ECO:0000313" key="6">
    <source>
        <dbReference type="EMBL" id="MBO3117435.1"/>
    </source>
</evidence>
<name>A0ABS3T3W7_9FLAO</name>
<dbReference type="Gene3D" id="3.30.1120.10">
    <property type="match status" value="1"/>
</dbReference>
<dbReference type="PROSITE" id="PS00523">
    <property type="entry name" value="SULFATASE_1"/>
    <property type="match status" value="1"/>
</dbReference>
<dbReference type="Gene3D" id="3.40.720.10">
    <property type="entry name" value="Alkaline Phosphatase, subunit A"/>
    <property type="match status" value="1"/>
</dbReference>
<sequence length="792" mass="88414">MEKMKLFSLIIVGLLVFSCNETENNQTTYAAQEVLPFPSPPMGGEVGPTMQESVHKWRETPSYLPEDAPNILIIMLDDAGFGNPSTFGGEIKTPTLSKLREEGIAYNRFHTTAMCSPTRAALMTGRNHHRVGSGMIAEYGNDWDGYTGVIPKSSATLTEVLGHYGYSSAALGKEHNTPVDQLANGPYDRTPTGRGYDYFYGFMAGESSQWEPVLWENTTPIETPHAENYEDFHLTEAMAEKGITWIRRHLAINPDRPFMMYWAPGAVHGPHHVAKEWADKYKGQFDDGWDAYQKRNFERQKAMGWIPEDAVLPPRPEGMPAWEDIPDEEKAFQARLMEVYAGFLEHTDVQAGKLIDELEARGIRDNTIVMYILSDNGASSEGVEGSVAELNSQNGIPSTIAEHIEIAEQLGGLEELGGPKMDNMYHAAWAWAGDSPFRYTKLIAGDFGGTRTPMVISWPKEIKPDNTPRSQFLHVNDVVPTLYDILEIPHPKVVDGHEQDPMDGVSFASTFNDPDAPELKKTQYFDIMGSRGIYHDGWMASAFGPRKPWVAALPDVSNWNPDEDEWELFDLSNDFTLMNNLAAENPEKLEEMKKLFMEEAIENKVLPIGGAMYTALNPQDFKKSSNTEWTLFEGMTRIPESEAPNVRSGNIRVEIDGEVPAGVNGVIFAMGGYAGGVSLYAMNGELYYEYSSLLLKRTKIKVGALPKGEVNITYEMKTPLERAAPAELKFWINGKEATTGTVERTIPLIFTASETFDVGMDLNSPVADAYFDKGSFEFEGTLKKLHFKYLEE</sequence>
<dbReference type="RefSeq" id="WP_208154788.1">
    <property type="nucleotide sequence ID" value="NZ_JAGEVF010000009.1"/>
</dbReference>
<protein>
    <submittedName>
        <fullName evidence="6">Arylsulfatase</fullName>
    </submittedName>
</protein>
<proteinExistence type="inferred from homology"/>
<evidence type="ECO:0000256" key="1">
    <source>
        <dbReference type="ARBA" id="ARBA00008779"/>
    </source>
</evidence>
<evidence type="ECO:0000259" key="5">
    <source>
        <dbReference type="Pfam" id="PF00884"/>
    </source>
</evidence>
<keyword evidence="2" id="KW-0479">Metal-binding</keyword>
<reference evidence="6 7" key="1">
    <citation type="submission" date="2021-03" db="EMBL/GenBank/DDBJ databases">
        <title>Winogradskyella sp. nov., isolated from costal sediment.</title>
        <authorList>
            <person name="Gao C."/>
        </authorList>
    </citation>
    <scope>NUCLEOTIDE SEQUENCE [LARGE SCALE GENOMIC DNA]</scope>
    <source>
        <strain evidence="6 7">DF17</strain>
    </source>
</reference>
<dbReference type="EMBL" id="JAGEVF010000009">
    <property type="protein sequence ID" value="MBO3117435.1"/>
    <property type="molecule type" value="Genomic_DNA"/>
</dbReference>
<dbReference type="CDD" id="cd16025">
    <property type="entry name" value="PAS_like"/>
    <property type="match status" value="1"/>
</dbReference>
<evidence type="ECO:0000256" key="3">
    <source>
        <dbReference type="ARBA" id="ARBA00022801"/>
    </source>
</evidence>
<gene>
    <name evidence="6" type="ORF">J4050_11795</name>
</gene>
<organism evidence="6 7">
    <name type="scientific">Winogradskyella pelagia</name>
    <dbReference type="NCBI Taxonomy" id="2819984"/>
    <lineage>
        <taxon>Bacteria</taxon>
        <taxon>Pseudomonadati</taxon>
        <taxon>Bacteroidota</taxon>
        <taxon>Flavobacteriia</taxon>
        <taxon>Flavobacteriales</taxon>
        <taxon>Flavobacteriaceae</taxon>
        <taxon>Winogradskyella</taxon>
    </lineage>
</organism>
<comment type="similarity">
    <text evidence="1">Belongs to the sulfatase family.</text>
</comment>
<dbReference type="Proteomes" id="UP000676776">
    <property type="component" value="Unassembled WGS sequence"/>
</dbReference>
<feature type="domain" description="Sulfatase N-terminal" evidence="5">
    <location>
        <begin position="69"/>
        <end position="486"/>
    </location>
</feature>
<dbReference type="Pfam" id="PF00884">
    <property type="entry name" value="Sulfatase"/>
    <property type="match status" value="1"/>
</dbReference>
<dbReference type="InterPro" id="IPR050738">
    <property type="entry name" value="Sulfatase"/>
</dbReference>
<keyword evidence="4" id="KW-0106">Calcium</keyword>
<keyword evidence="7" id="KW-1185">Reference proteome</keyword>
<dbReference type="InterPro" id="IPR000917">
    <property type="entry name" value="Sulfatase_N"/>
</dbReference>
<evidence type="ECO:0000313" key="7">
    <source>
        <dbReference type="Proteomes" id="UP000676776"/>
    </source>
</evidence>
<dbReference type="InterPro" id="IPR017850">
    <property type="entry name" value="Alkaline_phosphatase_core_sf"/>
</dbReference>
<comment type="caution">
    <text evidence="6">The sequence shown here is derived from an EMBL/GenBank/DDBJ whole genome shotgun (WGS) entry which is preliminary data.</text>
</comment>
<dbReference type="PANTHER" id="PTHR42693:SF43">
    <property type="entry name" value="BLL2667 PROTEIN"/>
    <property type="match status" value="1"/>
</dbReference>
<keyword evidence="3" id="KW-0378">Hydrolase</keyword>